<reference evidence="2" key="1">
    <citation type="submission" date="2018-04" db="EMBL/GenBank/DDBJ databases">
        <title>Transcriptome assembly of Sipha flava.</title>
        <authorList>
            <person name="Scully E.D."/>
            <person name="Geib S.M."/>
            <person name="Palmer N.A."/>
            <person name="Koch K."/>
            <person name="Bradshaw J."/>
            <person name="Heng-Moss T."/>
            <person name="Sarath G."/>
        </authorList>
    </citation>
    <scope>NUCLEOTIDE SEQUENCE</scope>
</reference>
<proteinExistence type="predicted"/>
<gene>
    <name evidence="2" type="primary">Tigd4_6</name>
    <name evidence="2" type="ORF">g.156913</name>
</gene>
<dbReference type="InterPro" id="IPR050863">
    <property type="entry name" value="CenT-Element_Derived"/>
</dbReference>
<evidence type="ECO:0000259" key="1">
    <source>
        <dbReference type="Pfam" id="PF03184"/>
    </source>
</evidence>
<dbReference type="AlphaFoldDB" id="A0A2S2QEA3"/>
<evidence type="ECO:0000313" key="2">
    <source>
        <dbReference type="EMBL" id="MBY76068.1"/>
    </source>
</evidence>
<dbReference type="Pfam" id="PF03184">
    <property type="entry name" value="DDE_1"/>
    <property type="match status" value="1"/>
</dbReference>
<name>A0A2S2QEA3_9HEMI</name>
<dbReference type="PANTHER" id="PTHR19303:SF73">
    <property type="entry name" value="PROTEIN PDC2"/>
    <property type="match status" value="1"/>
</dbReference>
<sequence>MLMKQDYFLEFYLPDKTVAFKSETCSGGKISKKRLTVLLRSNMLGEFERQLVIGKAKRPRAFKKLEINNFPVDWYWNKNAWMTTEIMSDWLIKFDNKMNKNKRKMLLFLDNAAPHPHLKMKNFELVFNIMTSSANHLTKG</sequence>
<dbReference type="OrthoDB" id="6621940at2759"/>
<accession>A0A2S2QEA3</accession>
<dbReference type="EMBL" id="GGMS01006865">
    <property type="protein sequence ID" value="MBY76068.1"/>
    <property type="molecule type" value="Transcribed_RNA"/>
</dbReference>
<dbReference type="InterPro" id="IPR004875">
    <property type="entry name" value="DDE_SF_endonuclease_dom"/>
</dbReference>
<feature type="domain" description="DDE-1" evidence="1">
    <location>
        <begin position="32"/>
        <end position="121"/>
    </location>
</feature>
<dbReference type="PANTHER" id="PTHR19303">
    <property type="entry name" value="TRANSPOSON"/>
    <property type="match status" value="1"/>
</dbReference>
<protein>
    <submittedName>
        <fullName evidence="2">Tigger transposable element-derived protein 4</fullName>
    </submittedName>
</protein>
<dbReference type="GO" id="GO:0005634">
    <property type="term" value="C:nucleus"/>
    <property type="evidence" value="ECO:0007669"/>
    <property type="project" value="TreeGrafter"/>
</dbReference>
<dbReference type="GO" id="GO:0003677">
    <property type="term" value="F:DNA binding"/>
    <property type="evidence" value="ECO:0007669"/>
    <property type="project" value="TreeGrafter"/>
</dbReference>
<organism evidence="2">
    <name type="scientific">Sipha flava</name>
    <name type="common">yellow sugarcane aphid</name>
    <dbReference type="NCBI Taxonomy" id="143950"/>
    <lineage>
        <taxon>Eukaryota</taxon>
        <taxon>Metazoa</taxon>
        <taxon>Ecdysozoa</taxon>
        <taxon>Arthropoda</taxon>
        <taxon>Hexapoda</taxon>
        <taxon>Insecta</taxon>
        <taxon>Pterygota</taxon>
        <taxon>Neoptera</taxon>
        <taxon>Paraneoptera</taxon>
        <taxon>Hemiptera</taxon>
        <taxon>Sternorrhyncha</taxon>
        <taxon>Aphidomorpha</taxon>
        <taxon>Aphidoidea</taxon>
        <taxon>Aphididae</taxon>
        <taxon>Sipha</taxon>
    </lineage>
</organism>